<feature type="compositionally biased region" description="Basic and acidic residues" evidence="1">
    <location>
        <begin position="18"/>
        <end position="29"/>
    </location>
</feature>
<evidence type="ECO:0000313" key="2">
    <source>
        <dbReference type="EMBL" id="KAL3124914.1"/>
    </source>
</evidence>
<dbReference type="EMBL" id="JBICBT010000056">
    <property type="protein sequence ID" value="KAL3124914.1"/>
    <property type="molecule type" value="Genomic_DNA"/>
</dbReference>
<name>A0ABD2MEU6_9BILA</name>
<organism evidence="2 3">
    <name type="scientific">Heterodera trifolii</name>
    <dbReference type="NCBI Taxonomy" id="157864"/>
    <lineage>
        <taxon>Eukaryota</taxon>
        <taxon>Metazoa</taxon>
        <taxon>Ecdysozoa</taxon>
        <taxon>Nematoda</taxon>
        <taxon>Chromadorea</taxon>
        <taxon>Rhabditida</taxon>
        <taxon>Tylenchina</taxon>
        <taxon>Tylenchomorpha</taxon>
        <taxon>Tylenchoidea</taxon>
        <taxon>Heteroderidae</taxon>
        <taxon>Heteroderinae</taxon>
        <taxon>Heterodera</taxon>
    </lineage>
</organism>
<sequence length="152" mass="16398">MDEEETEERGGGDLSMTGERRSKQKEKQHSKGGGGGGTSRSQKSVGQIVVDGLAKAGQMLFLLLLEVGGGQNWPIGKGQRKRFIPAEAVVRISRGAGGGGFGRENRQIRKRSQLTRSVSRPPSVGCPLRSIVARRMAVPPPPTNPKERITRK</sequence>
<evidence type="ECO:0000313" key="3">
    <source>
        <dbReference type="Proteomes" id="UP001620626"/>
    </source>
</evidence>
<gene>
    <name evidence="2" type="ORF">niasHT_001807</name>
</gene>
<feature type="region of interest" description="Disordered" evidence="1">
    <location>
        <begin position="109"/>
        <end position="152"/>
    </location>
</feature>
<keyword evidence="3" id="KW-1185">Reference proteome</keyword>
<dbReference type="Proteomes" id="UP001620626">
    <property type="component" value="Unassembled WGS sequence"/>
</dbReference>
<reference evidence="2 3" key="1">
    <citation type="submission" date="2024-10" db="EMBL/GenBank/DDBJ databases">
        <authorList>
            <person name="Kim D."/>
        </authorList>
    </citation>
    <scope>NUCLEOTIDE SEQUENCE [LARGE SCALE GENOMIC DNA]</scope>
    <source>
        <strain evidence="2">BH-2024</strain>
    </source>
</reference>
<proteinExistence type="predicted"/>
<feature type="region of interest" description="Disordered" evidence="1">
    <location>
        <begin position="1"/>
        <end position="44"/>
    </location>
</feature>
<protein>
    <submittedName>
        <fullName evidence="2">Uncharacterized protein</fullName>
    </submittedName>
</protein>
<dbReference type="AlphaFoldDB" id="A0ABD2MEU6"/>
<evidence type="ECO:0000256" key="1">
    <source>
        <dbReference type="SAM" id="MobiDB-lite"/>
    </source>
</evidence>
<accession>A0ABD2MEU6</accession>
<comment type="caution">
    <text evidence="2">The sequence shown here is derived from an EMBL/GenBank/DDBJ whole genome shotgun (WGS) entry which is preliminary data.</text>
</comment>